<comment type="similarity">
    <text evidence="1 3">Belongs to the pirin family.</text>
</comment>
<evidence type="ECO:0000256" key="4">
    <source>
        <dbReference type="SAM" id="SignalP"/>
    </source>
</evidence>
<feature type="domain" description="Pirin N-terminal" evidence="5">
    <location>
        <begin position="54"/>
        <end position="148"/>
    </location>
</feature>
<sequence>MLIPLFLSLIPFISSQTCPDIQASSCEEKQNMSRTLRTIARIINPPELPEGDGARVRRVVGTNQLKNLDPFLMMDHFFVSKPAGFPDHPHRGFETVTYMITGSCKHEDFKGYAGEIGPGAVQWMTAGKGIMHAEMPGTDSMEGLQLWVNLSREYKMCEPNYQDAGESEILKVEGDGVRATIIAGTCLGQTARTVTRTPTYYFVVELERGKTLNQEIPDGWNGYVYVLNGTVSIGNSNLSRFQAGILTQNGELRIESSEGAKFALLAGRPIGEPVVQYGPFVMNTREEIEETFNDFRSYRNGFEAGRGWVSKIRDG</sequence>
<dbReference type="PANTHER" id="PTHR13903:SF8">
    <property type="entry name" value="PIRIN"/>
    <property type="match status" value="1"/>
</dbReference>
<dbReference type="SUPFAM" id="SSF51182">
    <property type="entry name" value="RmlC-like cupins"/>
    <property type="match status" value="1"/>
</dbReference>
<comment type="caution">
    <text evidence="7">The sequence shown here is derived from an EMBL/GenBank/DDBJ whole genome shotgun (WGS) entry which is preliminary data.</text>
</comment>
<evidence type="ECO:0000259" key="5">
    <source>
        <dbReference type="Pfam" id="PF02678"/>
    </source>
</evidence>
<dbReference type="InterPro" id="IPR003829">
    <property type="entry name" value="Pirin_N_dom"/>
</dbReference>
<dbReference type="InterPro" id="IPR014710">
    <property type="entry name" value="RmlC-like_jellyroll"/>
</dbReference>
<dbReference type="EMBL" id="CAJZBQ010000048">
    <property type="protein sequence ID" value="CAG9329607.1"/>
    <property type="molecule type" value="Genomic_DNA"/>
</dbReference>
<dbReference type="InterPro" id="IPR008778">
    <property type="entry name" value="Pirin_C_dom"/>
</dbReference>
<dbReference type="PANTHER" id="PTHR13903">
    <property type="entry name" value="PIRIN-RELATED"/>
    <property type="match status" value="1"/>
</dbReference>
<organism evidence="7 8">
    <name type="scientific">Blepharisma stoltei</name>
    <dbReference type="NCBI Taxonomy" id="1481888"/>
    <lineage>
        <taxon>Eukaryota</taxon>
        <taxon>Sar</taxon>
        <taxon>Alveolata</taxon>
        <taxon>Ciliophora</taxon>
        <taxon>Postciliodesmatophora</taxon>
        <taxon>Heterotrichea</taxon>
        <taxon>Heterotrichida</taxon>
        <taxon>Blepharismidae</taxon>
        <taxon>Blepharisma</taxon>
    </lineage>
</organism>
<keyword evidence="8" id="KW-1185">Reference proteome</keyword>
<evidence type="ECO:0000256" key="3">
    <source>
        <dbReference type="RuleBase" id="RU003457"/>
    </source>
</evidence>
<dbReference type="PIRSF" id="PIRSF006232">
    <property type="entry name" value="Pirin"/>
    <property type="match status" value="1"/>
</dbReference>
<reference evidence="7" key="1">
    <citation type="submission" date="2021-09" db="EMBL/GenBank/DDBJ databases">
        <authorList>
            <consortium name="AG Swart"/>
            <person name="Singh M."/>
            <person name="Singh A."/>
            <person name="Seah K."/>
            <person name="Emmerich C."/>
        </authorList>
    </citation>
    <scope>NUCLEOTIDE SEQUENCE</scope>
    <source>
        <strain evidence="7">ATCC30299</strain>
    </source>
</reference>
<name>A0AAU9K1T7_9CILI</name>
<feature type="binding site" evidence="2">
    <location>
        <position position="88"/>
    </location>
    <ligand>
        <name>Fe cation</name>
        <dbReference type="ChEBI" id="CHEBI:24875"/>
    </ligand>
</feature>
<evidence type="ECO:0000313" key="8">
    <source>
        <dbReference type="Proteomes" id="UP001162131"/>
    </source>
</evidence>
<evidence type="ECO:0000313" key="7">
    <source>
        <dbReference type="EMBL" id="CAG9329607.1"/>
    </source>
</evidence>
<dbReference type="Gene3D" id="2.60.120.10">
    <property type="entry name" value="Jelly Rolls"/>
    <property type="match status" value="2"/>
</dbReference>
<dbReference type="Pfam" id="PF02678">
    <property type="entry name" value="Pirin"/>
    <property type="match status" value="1"/>
</dbReference>
<feature type="binding site" evidence="2">
    <location>
        <position position="90"/>
    </location>
    <ligand>
        <name>Fe cation</name>
        <dbReference type="ChEBI" id="CHEBI:24875"/>
    </ligand>
</feature>
<keyword evidence="4" id="KW-0732">Signal</keyword>
<feature type="binding site" evidence="2">
    <location>
        <position position="134"/>
    </location>
    <ligand>
        <name>Fe cation</name>
        <dbReference type="ChEBI" id="CHEBI:24875"/>
    </ligand>
</feature>
<evidence type="ECO:0000256" key="1">
    <source>
        <dbReference type="ARBA" id="ARBA00008416"/>
    </source>
</evidence>
<feature type="chain" id="PRO_5043526966" description="Pirin" evidence="4">
    <location>
        <begin position="16"/>
        <end position="315"/>
    </location>
</feature>
<dbReference type="AlphaFoldDB" id="A0AAU9K1T7"/>
<feature type="domain" description="Pirin C-terminal" evidence="6">
    <location>
        <begin position="201"/>
        <end position="300"/>
    </location>
</feature>
<accession>A0AAU9K1T7</accession>
<dbReference type="CDD" id="cd02909">
    <property type="entry name" value="cupin_pirin_N"/>
    <property type="match status" value="1"/>
</dbReference>
<dbReference type="InterPro" id="IPR012093">
    <property type="entry name" value="Pirin"/>
</dbReference>
<comment type="cofactor">
    <cofactor evidence="2">
        <name>Fe cation</name>
        <dbReference type="ChEBI" id="CHEBI:24875"/>
    </cofactor>
    <text evidence="2">Binds 1 Fe cation per subunit.</text>
</comment>
<dbReference type="CDD" id="cd02247">
    <property type="entry name" value="cupin_pirin_C"/>
    <property type="match status" value="1"/>
</dbReference>
<evidence type="ECO:0000256" key="2">
    <source>
        <dbReference type="PIRSR" id="PIRSR006232-1"/>
    </source>
</evidence>
<evidence type="ECO:0000259" key="6">
    <source>
        <dbReference type="Pfam" id="PF05726"/>
    </source>
</evidence>
<feature type="binding site" evidence="2">
    <location>
        <position position="132"/>
    </location>
    <ligand>
        <name>Fe cation</name>
        <dbReference type="ChEBI" id="CHEBI:24875"/>
    </ligand>
</feature>
<dbReference type="Pfam" id="PF05726">
    <property type="entry name" value="Pirin_C"/>
    <property type="match status" value="1"/>
</dbReference>
<gene>
    <name evidence="7" type="ORF">BSTOLATCC_MIC49238</name>
</gene>
<dbReference type="InterPro" id="IPR011051">
    <property type="entry name" value="RmlC_Cupin_sf"/>
</dbReference>
<dbReference type="GO" id="GO:0046872">
    <property type="term" value="F:metal ion binding"/>
    <property type="evidence" value="ECO:0007669"/>
    <property type="project" value="UniProtKB-KW"/>
</dbReference>
<evidence type="ECO:0008006" key="9">
    <source>
        <dbReference type="Google" id="ProtNLM"/>
    </source>
</evidence>
<keyword evidence="2" id="KW-0408">Iron</keyword>
<proteinExistence type="inferred from homology"/>
<dbReference type="Proteomes" id="UP001162131">
    <property type="component" value="Unassembled WGS sequence"/>
</dbReference>
<feature type="signal peptide" evidence="4">
    <location>
        <begin position="1"/>
        <end position="15"/>
    </location>
</feature>
<keyword evidence="2" id="KW-0479">Metal-binding</keyword>
<protein>
    <recommendedName>
        <fullName evidence="9">Pirin</fullName>
    </recommendedName>
</protein>